<sequence>PALIARESQYLKKSDDLWAHCVTISKSA</sequence>
<dbReference type="AlphaFoldDB" id="R0GJW0"/>
<evidence type="ECO:0000313" key="1">
    <source>
        <dbReference type="EMBL" id="EOA36021.1"/>
    </source>
</evidence>
<dbReference type="Proteomes" id="UP000029121">
    <property type="component" value="Unassembled WGS sequence"/>
</dbReference>
<gene>
    <name evidence="1" type="ORF">CARUB_v100219980mg</name>
</gene>
<feature type="non-terminal residue" evidence="1">
    <location>
        <position position="1"/>
    </location>
</feature>
<name>R0GJW0_9BRAS</name>
<keyword evidence="2" id="KW-1185">Reference proteome</keyword>
<organism evidence="1 2">
    <name type="scientific">Capsella rubella</name>
    <dbReference type="NCBI Taxonomy" id="81985"/>
    <lineage>
        <taxon>Eukaryota</taxon>
        <taxon>Viridiplantae</taxon>
        <taxon>Streptophyta</taxon>
        <taxon>Embryophyta</taxon>
        <taxon>Tracheophyta</taxon>
        <taxon>Spermatophyta</taxon>
        <taxon>Magnoliopsida</taxon>
        <taxon>eudicotyledons</taxon>
        <taxon>Gunneridae</taxon>
        <taxon>Pentapetalae</taxon>
        <taxon>rosids</taxon>
        <taxon>malvids</taxon>
        <taxon>Brassicales</taxon>
        <taxon>Brassicaceae</taxon>
        <taxon>Camelineae</taxon>
        <taxon>Capsella</taxon>
    </lineage>
</organism>
<reference evidence="2" key="1">
    <citation type="journal article" date="2013" name="Nat. Genet.">
        <title>The Capsella rubella genome and the genomic consequences of rapid mating system evolution.</title>
        <authorList>
            <person name="Slotte T."/>
            <person name="Hazzouri K.M."/>
            <person name="Agren J.A."/>
            <person name="Koenig D."/>
            <person name="Maumus F."/>
            <person name="Guo Y.L."/>
            <person name="Steige K."/>
            <person name="Platts A.E."/>
            <person name="Escobar J.S."/>
            <person name="Newman L.K."/>
            <person name="Wang W."/>
            <person name="Mandakova T."/>
            <person name="Vello E."/>
            <person name="Smith L.M."/>
            <person name="Henz S.R."/>
            <person name="Steffen J."/>
            <person name="Takuno S."/>
            <person name="Brandvain Y."/>
            <person name="Coop G."/>
            <person name="Andolfatto P."/>
            <person name="Hu T.T."/>
            <person name="Blanchette M."/>
            <person name="Clark R.M."/>
            <person name="Quesneville H."/>
            <person name="Nordborg M."/>
            <person name="Gaut B.S."/>
            <person name="Lysak M.A."/>
            <person name="Jenkins J."/>
            <person name="Grimwood J."/>
            <person name="Chapman J."/>
            <person name="Prochnik S."/>
            <person name="Shu S."/>
            <person name="Rokhsar D."/>
            <person name="Schmutz J."/>
            <person name="Weigel D."/>
            <person name="Wright S.I."/>
        </authorList>
    </citation>
    <scope>NUCLEOTIDE SEQUENCE [LARGE SCALE GENOMIC DNA]</scope>
    <source>
        <strain evidence="2">cv. Monte Gargano</strain>
    </source>
</reference>
<evidence type="ECO:0000313" key="2">
    <source>
        <dbReference type="Proteomes" id="UP000029121"/>
    </source>
</evidence>
<dbReference type="EMBL" id="KB870806">
    <property type="protein sequence ID" value="EOA36021.1"/>
    <property type="molecule type" value="Genomic_DNA"/>
</dbReference>
<accession>R0GJW0</accession>
<protein>
    <submittedName>
        <fullName evidence="1">Uncharacterized protein</fullName>
    </submittedName>
</protein>
<proteinExistence type="predicted"/>